<dbReference type="Proteomes" id="UP001596512">
    <property type="component" value="Unassembled WGS sequence"/>
</dbReference>
<dbReference type="EMBL" id="JBHTEY010000004">
    <property type="protein sequence ID" value="MFC7616762.1"/>
    <property type="molecule type" value="Genomic_DNA"/>
</dbReference>
<feature type="compositionally biased region" description="Pro residues" evidence="1">
    <location>
        <begin position="61"/>
        <end position="74"/>
    </location>
</feature>
<feature type="region of interest" description="Disordered" evidence="1">
    <location>
        <begin position="59"/>
        <end position="98"/>
    </location>
</feature>
<keyword evidence="4" id="KW-1185">Reference proteome</keyword>
<evidence type="ECO:0000313" key="4">
    <source>
        <dbReference type="Proteomes" id="UP001596512"/>
    </source>
</evidence>
<feature type="transmembrane region" description="Helical" evidence="2">
    <location>
        <begin position="31"/>
        <end position="52"/>
    </location>
</feature>
<keyword evidence="2" id="KW-1133">Transmembrane helix</keyword>
<feature type="compositionally biased region" description="Acidic residues" evidence="1">
    <location>
        <begin position="84"/>
        <end position="98"/>
    </location>
</feature>
<evidence type="ECO:0000256" key="2">
    <source>
        <dbReference type="SAM" id="Phobius"/>
    </source>
</evidence>
<sequence length="172" mass="18343">MRRANVLYIVLGLVLAALGLLIAALSTATTLWAWLSIVISLAGAAILFLDWLGNRRRPAADPAPEPIAPPPADPEPAAEVVPEPVDEDVPDDEPAEEPTDAADLLVVAGLSVQVRVVDERPRYHLAKCTWLVGRPTLGLPVSEARQLGFTPCAVCSPDSTLAAVHRETKAHR</sequence>
<name>A0ABW2TSI8_9PSEU</name>
<feature type="transmembrane region" description="Helical" evidence="2">
    <location>
        <begin position="7"/>
        <end position="25"/>
    </location>
</feature>
<keyword evidence="2" id="KW-0812">Transmembrane</keyword>
<reference evidence="4" key="1">
    <citation type="journal article" date="2019" name="Int. J. Syst. Evol. Microbiol.">
        <title>The Global Catalogue of Microorganisms (GCM) 10K type strain sequencing project: providing services to taxonomists for standard genome sequencing and annotation.</title>
        <authorList>
            <consortium name="The Broad Institute Genomics Platform"/>
            <consortium name="The Broad Institute Genome Sequencing Center for Infectious Disease"/>
            <person name="Wu L."/>
            <person name="Ma J."/>
        </authorList>
    </citation>
    <scope>NUCLEOTIDE SEQUENCE [LARGE SCALE GENOMIC DNA]</scope>
    <source>
        <strain evidence="4">JCM 17695</strain>
    </source>
</reference>
<protein>
    <submittedName>
        <fullName evidence="3">Uncharacterized protein</fullName>
    </submittedName>
</protein>
<proteinExistence type="predicted"/>
<accession>A0ABW2TSI8</accession>
<comment type="caution">
    <text evidence="3">The sequence shown here is derived from an EMBL/GenBank/DDBJ whole genome shotgun (WGS) entry which is preliminary data.</text>
</comment>
<evidence type="ECO:0000313" key="3">
    <source>
        <dbReference type="EMBL" id="MFC7616762.1"/>
    </source>
</evidence>
<gene>
    <name evidence="3" type="ORF">ACFQV2_28205</name>
</gene>
<evidence type="ECO:0000256" key="1">
    <source>
        <dbReference type="SAM" id="MobiDB-lite"/>
    </source>
</evidence>
<keyword evidence="2" id="KW-0472">Membrane</keyword>
<organism evidence="3 4">
    <name type="scientific">Actinokineospora soli</name>
    <dbReference type="NCBI Taxonomy" id="1048753"/>
    <lineage>
        <taxon>Bacteria</taxon>
        <taxon>Bacillati</taxon>
        <taxon>Actinomycetota</taxon>
        <taxon>Actinomycetes</taxon>
        <taxon>Pseudonocardiales</taxon>
        <taxon>Pseudonocardiaceae</taxon>
        <taxon>Actinokineospora</taxon>
    </lineage>
</organism>